<accession>A0AA88KVT1</accession>
<evidence type="ECO:0000313" key="1">
    <source>
        <dbReference type="EMBL" id="KAK2704096.1"/>
    </source>
</evidence>
<organism evidence="1 2">
    <name type="scientific">Artemia franciscana</name>
    <name type="common">Brine shrimp</name>
    <name type="synonym">Artemia sanfranciscana</name>
    <dbReference type="NCBI Taxonomy" id="6661"/>
    <lineage>
        <taxon>Eukaryota</taxon>
        <taxon>Metazoa</taxon>
        <taxon>Ecdysozoa</taxon>
        <taxon>Arthropoda</taxon>
        <taxon>Crustacea</taxon>
        <taxon>Branchiopoda</taxon>
        <taxon>Anostraca</taxon>
        <taxon>Artemiidae</taxon>
        <taxon>Artemia</taxon>
    </lineage>
</organism>
<proteinExistence type="predicted"/>
<dbReference type="Proteomes" id="UP001187531">
    <property type="component" value="Unassembled WGS sequence"/>
</dbReference>
<dbReference type="AlphaFoldDB" id="A0AA88KVT1"/>
<comment type="caution">
    <text evidence="1">The sequence shown here is derived from an EMBL/GenBank/DDBJ whole genome shotgun (WGS) entry which is preliminary data.</text>
</comment>
<keyword evidence="2" id="KW-1185">Reference proteome</keyword>
<name>A0AA88KVT1_ARTSF</name>
<gene>
    <name evidence="1" type="ORF">QYM36_017597</name>
</gene>
<reference evidence="1" key="1">
    <citation type="submission" date="2023-07" db="EMBL/GenBank/DDBJ databases">
        <title>Chromosome-level genome assembly of Artemia franciscana.</title>
        <authorList>
            <person name="Jo E."/>
        </authorList>
    </citation>
    <scope>NUCLEOTIDE SEQUENCE</scope>
    <source>
        <tissue evidence="1">Whole body</tissue>
    </source>
</reference>
<evidence type="ECO:0000313" key="2">
    <source>
        <dbReference type="Proteomes" id="UP001187531"/>
    </source>
</evidence>
<dbReference type="EMBL" id="JAVRJZ010000033">
    <property type="protein sequence ID" value="KAK2704096.1"/>
    <property type="molecule type" value="Genomic_DNA"/>
</dbReference>
<protein>
    <submittedName>
        <fullName evidence="1">Uncharacterized protein</fullName>
    </submittedName>
</protein>
<sequence>MLFSPISNSWLHSSIAILSKAQLSQLCLKKPRKILSCWFMLLPLQLTTEHCLSLNLALIFQNNCVKKNIFIKLGQKICPSCQNFCEEKTKITENETDDELMIELDSFESRNVSLSQTNAALDDLGLTPIKLHNLPSHSKGLYYKRKVEKVTKEVKKKISKALDYDIEISEDEKEDERNFINKAEDFDRLVGLLKEKLMSVGGSQKVQILTLVP</sequence>